<dbReference type="Proteomes" id="UP000216446">
    <property type="component" value="Unassembled WGS sequence"/>
</dbReference>
<evidence type="ECO:0000313" key="3">
    <source>
        <dbReference type="Proteomes" id="UP000216446"/>
    </source>
</evidence>
<sequence length="222" mass="24845">MPSVDRRDTNWCLITGTTSSGKTTLCESLSGRGAMVTPEVTRLLFSSLMERGVTRERLEANDHEVRNLVLDHVLLLHERLAAASSATIFFDRGLIDQFAFFGISGIADSSRIVREATTVRYQHVFVLEPLQFVPDGIRTEDPERRRRLHDLILKYSEALGYDPILVPALAPDDRVEFVLRAMGQLRPTGSHQRVADAVDAMRRSVESLDPRSILRLGCPTSS</sequence>
<dbReference type="InterPro" id="IPR038727">
    <property type="entry name" value="NadR/Ttd14_AAA_dom"/>
</dbReference>
<evidence type="ECO:0000313" key="2">
    <source>
        <dbReference type="EMBL" id="OZC01303.1"/>
    </source>
</evidence>
<dbReference type="SUPFAM" id="SSF52540">
    <property type="entry name" value="P-loop containing nucleoside triphosphate hydrolases"/>
    <property type="match status" value="1"/>
</dbReference>
<proteinExistence type="predicted"/>
<dbReference type="OrthoDB" id="5638848at2"/>
<dbReference type="InterPro" id="IPR027417">
    <property type="entry name" value="P-loop_NTPase"/>
</dbReference>
<reference evidence="2 3" key="1">
    <citation type="submission" date="2016-11" db="EMBL/GenBank/DDBJ databases">
        <title>Study of marine rhodopsin-containing bacteria.</title>
        <authorList>
            <person name="Yoshizawa S."/>
            <person name="Kumagai Y."/>
            <person name="Kogure K."/>
        </authorList>
    </citation>
    <scope>NUCLEOTIDE SEQUENCE [LARGE SCALE GENOMIC DNA]</scope>
    <source>
        <strain evidence="2 3">SG-29</strain>
    </source>
</reference>
<dbReference type="EMBL" id="MQWB01000011">
    <property type="protein sequence ID" value="OZC01303.1"/>
    <property type="molecule type" value="Genomic_DNA"/>
</dbReference>
<gene>
    <name evidence="2" type="ORF">BSZ36_17810</name>
</gene>
<keyword evidence="3" id="KW-1185">Reference proteome</keyword>
<comment type="caution">
    <text evidence="2">The sequence shown here is derived from an EMBL/GenBank/DDBJ whole genome shotgun (WGS) entry which is preliminary data.</text>
</comment>
<protein>
    <recommendedName>
        <fullName evidence="1">NadR/Ttd14 AAA domain-containing protein</fullName>
    </recommendedName>
</protein>
<name>A0A259TU85_9BACT</name>
<dbReference type="InParanoid" id="A0A259TU85"/>
<dbReference type="Gene3D" id="3.40.50.300">
    <property type="entry name" value="P-loop containing nucleotide triphosphate hydrolases"/>
    <property type="match status" value="1"/>
</dbReference>
<organism evidence="2 3">
    <name type="scientific">Rubricoccus marinus</name>
    <dbReference type="NCBI Taxonomy" id="716817"/>
    <lineage>
        <taxon>Bacteria</taxon>
        <taxon>Pseudomonadati</taxon>
        <taxon>Rhodothermota</taxon>
        <taxon>Rhodothermia</taxon>
        <taxon>Rhodothermales</taxon>
        <taxon>Rubricoccaceae</taxon>
        <taxon>Rubricoccus</taxon>
    </lineage>
</organism>
<accession>A0A259TU85</accession>
<evidence type="ECO:0000259" key="1">
    <source>
        <dbReference type="Pfam" id="PF13521"/>
    </source>
</evidence>
<dbReference type="Pfam" id="PF13521">
    <property type="entry name" value="AAA_28"/>
    <property type="match status" value="1"/>
</dbReference>
<dbReference type="AlphaFoldDB" id="A0A259TU85"/>
<feature type="domain" description="NadR/Ttd14 AAA" evidence="1">
    <location>
        <begin position="12"/>
        <end position="168"/>
    </location>
</feature>